<organism evidence="1 2">
    <name type="scientific">Heterotrigona itama</name>
    <dbReference type="NCBI Taxonomy" id="395501"/>
    <lineage>
        <taxon>Eukaryota</taxon>
        <taxon>Metazoa</taxon>
        <taxon>Ecdysozoa</taxon>
        <taxon>Arthropoda</taxon>
        <taxon>Hexapoda</taxon>
        <taxon>Insecta</taxon>
        <taxon>Pterygota</taxon>
        <taxon>Neoptera</taxon>
        <taxon>Endopterygota</taxon>
        <taxon>Hymenoptera</taxon>
        <taxon>Apocrita</taxon>
        <taxon>Aculeata</taxon>
        <taxon>Apoidea</taxon>
        <taxon>Anthophila</taxon>
        <taxon>Apidae</taxon>
        <taxon>Heterotrigona</taxon>
    </lineage>
</organism>
<reference evidence="1" key="1">
    <citation type="submission" date="2020-07" db="EMBL/GenBank/DDBJ databases">
        <authorList>
            <person name="Nazaruddin N."/>
        </authorList>
    </citation>
    <scope>NUCLEOTIDE SEQUENCE</scope>
</reference>
<accession>A0A6V7HMT9</accession>
<dbReference type="Proteomes" id="UP000752696">
    <property type="component" value="Unassembled WGS sequence"/>
</dbReference>
<proteinExistence type="predicted"/>
<sequence>PKKPKAWPHKAQKCQHIQNIQYVELSHRVHQHKSTEEFCIRFIENLKVWKRLESKRLTIQCYCCQAHTSTNCNKRTICVKCGAHDRKDCTKTLRVPLTCANYKENHSANYAKCLSLLTFLAKKKKRQTQQQTSPTIQSRSFSNYKKYTSVASKTRDKHTCAGNETYANVVARQSPSQRLPTPPENN</sequence>
<evidence type="ECO:0000313" key="2">
    <source>
        <dbReference type="Proteomes" id="UP000752696"/>
    </source>
</evidence>
<gene>
    <name evidence="1" type="ORF">MHI_LOCUS955131</name>
</gene>
<evidence type="ECO:0000313" key="1">
    <source>
        <dbReference type="EMBL" id="CAD1480636.1"/>
    </source>
</evidence>
<keyword evidence="2" id="KW-1185">Reference proteome</keyword>
<comment type="caution">
    <text evidence="1">The sequence shown here is derived from an EMBL/GenBank/DDBJ whole genome shotgun (WGS) entry which is preliminary data.</text>
</comment>
<feature type="non-terminal residue" evidence="1">
    <location>
        <position position="1"/>
    </location>
</feature>
<dbReference type="EMBL" id="CAJDYZ010012368">
    <property type="protein sequence ID" value="CAD1480636.1"/>
    <property type="molecule type" value="Genomic_DNA"/>
</dbReference>
<feature type="non-terminal residue" evidence="1">
    <location>
        <position position="186"/>
    </location>
</feature>
<dbReference type="OrthoDB" id="6626910at2759"/>
<dbReference type="AlphaFoldDB" id="A0A6V7HMT9"/>
<name>A0A6V7HMT9_9HYME</name>
<protein>
    <submittedName>
        <fullName evidence="1">Uncharacterized protein</fullName>
    </submittedName>
</protein>